<gene>
    <name evidence="2" type="ORF">MRATA1EN1_LOCUS24925</name>
</gene>
<accession>A0ABN8ZR15</accession>
<evidence type="ECO:0000256" key="1">
    <source>
        <dbReference type="SAM" id="MobiDB-lite"/>
    </source>
</evidence>
<feature type="region of interest" description="Disordered" evidence="1">
    <location>
        <begin position="1"/>
        <end position="65"/>
    </location>
</feature>
<proteinExistence type="predicted"/>
<sequence>MMAPITGSEGARPGNGCCARTTAEALRAHRRRSPARASPQPPGSRRRSARPGSREEPPITGGGFPLTAAARQDGCWDAKVVFVGVISCPPTGVVTLQGSISTQCGSAGVGVGTSADVRTESRGVSLVCVAAEAMDTGRRGVQEDFRDQMTNVEDGGGESQESIQHTGAGVATP</sequence>
<protein>
    <submittedName>
        <fullName evidence="2">Uncharacterized protein</fullName>
    </submittedName>
</protein>
<dbReference type="EMBL" id="OX459941">
    <property type="protein sequence ID" value="CAI9175963.1"/>
    <property type="molecule type" value="Genomic_DNA"/>
</dbReference>
<reference evidence="2" key="1">
    <citation type="submission" date="2023-04" db="EMBL/GenBank/DDBJ databases">
        <authorList>
            <consortium name="ELIXIR-Norway"/>
        </authorList>
    </citation>
    <scope>NUCLEOTIDE SEQUENCE [LARGE SCALE GENOMIC DNA]</scope>
</reference>
<evidence type="ECO:0000313" key="2">
    <source>
        <dbReference type="EMBL" id="CAI9175963.1"/>
    </source>
</evidence>
<keyword evidence="3" id="KW-1185">Reference proteome</keyword>
<feature type="region of interest" description="Disordered" evidence="1">
    <location>
        <begin position="150"/>
        <end position="173"/>
    </location>
</feature>
<name>A0ABN8ZR15_RANTA</name>
<evidence type="ECO:0000313" key="3">
    <source>
        <dbReference type="Proteomes" id="UP001176941"/>
    </source>
</evidence>
<organism evidence="2 3">
    <name type="scientific">Rangifer tarandus platyrhynchus</name>
    <name type="common">Svalbard reindeer</name>
    <dbReference type="NCBI Taxonomy" id="3082113"/>
    <lineage>
        <taxon>Eukaryota</taxon>
        <taxon>Metazoa</taxon>
        <taxon>Chordata</taxon>
        <taxon>Craniata</taxon>
        <taxon>Vertebrata</taxon>
        <taxon>Euteleostomi</taxon>
        <taxon>Mammalia</taxon>
        <taxon>Eutheria</taxon>
        <taxon>Laurasiatheria</taxon>
        <taxon>Artiodactyla</taxon>
        <taxon>Ruminantia</taxon>
        <taxon>Pecora</taxon>
        <taxon>Cervidae</taxon>
        <taxon>Odocoileinae</taxon>
        <taxon>Rangifer</taxon>
    </lineage>
</organism>
<dbReference type="Proteomes" id="UP001176941">
    <property type="component" value="Chromosome 5"/>
</dbReference>